<comment type="catalytic activity">
    <reaction evidence="3">
        <text>ATP + H2O = ADP + phosphate + H(+)</text>
        <dbReference type="Rhea" id="RHEA:13065"/>
        <dbReference type="ChEBI" id="CHEBI:15377"/>
        <dbReference type="ChEBI" id="CHEBI:15378"/>
        <dbReference type="ChEBI" id="CHEBI:30616"/>
        <dbReference type="ChEBI" id="CHEBI:43474"/>
        <dbReference type="ChEBI" id="CHEBI:456216"/>
        <dbReference type="EC" id="5.6.2.3"/>
    </reaction>
</comment>
<dbReference type="PANTHER" id="PTHR42957:SF1">
    <property type="entry name" value="HELICASE MJ1565-RELATED"/>
    <property type="match status" value="1"/>
</dbReference>
<reference evidence="6 7" key="1">
    <citation type="submission" date="2014-07" db="EMBL/GenBank/DDBJ databases">
        <title>Methanogenic archaea and the global carbon cycle.</title>
        <authorList>
            <person name="Henriksen J.R."/>
            <person name="Luke J."/>
            <person name="Reinhart S."/>
            <person name="Benedict M.N."/>
            <person name="Youngblut N.D."/>
            <person name="Metcalf M.E."/>
            <person name="Whitaker R.J."/>
            <person name="Metcalf W.W."/>
        </authorList>
    </citation>
    <scope>NUCLEOTIDE SEQUENCE [LARGE SCALE GENOMIC DNA]</scope>
    <source>
        <strain evidence="6 7">HB-1</strain>
    </source>
</reference>
<dbReference type="InterPro" id="IPR027417">
    <property type="entry name" value="P-loop_NTPase"/>
</dbReference>
<dbReference type="SUPFAM" id="SSF52540">
    <property type="entry name" value="P-loop containing nucleoside triphosphate hydrolases"/>
    <property type="match status" value="1"/>
</dbReference>
<evidence type="ECO:0000256" key="1">
    <source>
        <dbReference type="ARBA" id="ARBA00007816"/>
    </source>
</evidence>
<proteinExistence type="inferred from homology"/>
<protein>
    <recommendedName>
        <fullName evidence="5">Helicase HerA central domain-containing protein</fullName>
    </recommendedName>
</protein>
<dbReference type="KEGG" id="mhor:MSHOH_1708"/>
<dbReference type="GO" id="GO:0043139">
    <property type="term" value="F:5'-3' DNA helicase activity"/>
    <property type="evidence" value="ECO:0007669"/>
    <property type="project" value="UniProtKB-EC"/>
</dbReference>
<evidence type="ECO:0000256" key="2">
    <source>
        <dbReference type="ARBA" id="ARBA00034617"/>
    </source>
</evidence>
<organism evidence="6 7">
    <name type="scientific">Methanosarcina horonobensis HB-1 = JCM 15518</name>
    <dbReference type="NCBI Taxonomy" id="1434110"/>
    <lineage>
        <taxon>Archaea</taxon>
        <taxon>Methanobacteriati</taxon>
        <taxon>Methanobacteriota</taxon>
        <taxon>Stenosarchaea group</taxon>
        <taxon>Methanomicrobia</taxon>
        <taxon>Methanosarcinales</taxon>
        <taxon>Methanosarcinaceae</taxon>
        <taxon>Methanosarcina</taxon>
    </lineage>
</organism>
<dbReference type="Proteomes" id="UP000033101">
    <property type="component" value="Chromosome"/>
</dbReference>
<dbReference type="GO" id="GO:0043138">
    <property type="term" value="F:3'-5' DNA helicase activity"/>
    <property type="evidence" value="ECO:0007669"/>
    <property type="project" value="UniProtKB-EC"/>
</dbReference>
<name>A0A0E3SBH4_9EURY</name>
<dbReference type="Gene3D" id="3.40.50.300">
    <property type="entry name" value="P-loop containing nucleotide triphosphate hydrolases"/>
    <property type="match status" value="2"/>
</dbReference>
<dbReference type="STRING" id="1434110.MSHOH_1708"/>
<keyword evidence="7" id="KW-1185">Reference proteome</keyword>
<feature type="domain" description="Helicase HerA central" evidence="5">
    <location>
        <begin position="189"/>
        <end position="417"/>
    </location>
</feature>
<dbReference type="InterPro" id="IPR008571">
    <property type="entry name" value="HerA-like"/>
</dbReference>
<evidence type="ECO:0000256" key="3">
    <source>
        <dbReference type="ARBA" id="ARBA00048954"/>
    </source>
</evidence>
<dbReference type="PATRIC" id="fig|1434110.4.peg.2155"/>
<sequence length="700" mass="79207">MILFPKDKVVGIFRGFSKGGMEFHAEIILPYRNEFQSIPMHGQFLLIQLESENEAVLGRITSLSSEGRLASSPGEDYGLRAVADDRPIPEDLRQQYLKYRVDVRVLGVIRIIDEKIIFAPSHRRLPHVGSKVAFLSNEIIKEIAGHNLEGVEIGYFALGEFIYSGRDNRLAPLPWMRIQNPAVIPRFPVQNLVSRRTFVFARAGFGKSNLNKLLFSNLYKETPVIEKRGGKTAPVGTIIFDPDGEYYWPDDKNRPGLCDVPELEDKIVVFTKKTGPSPFYNSFVASDIRFDIRRFKASDVVSIALAPEKQEQQNVRKLRGLSSDKWAKLVDLIHKDENYADGDEVKKLLGLDNNQDVEMNAARANMTSIVRMLHDPGSLMWDMLLNSLKEGKLCIIDVSQLRGEPALILSGLILQRIFEYNQDQFTRADPKTIPTIAVVEEAQSVLGNTKSFAPYVSWVKEGRKYDLGAVLITQQPGSISNEILSQGDNWFTFHLISAGDLQALKKANAHFSDDILSSLLNEPIVGNGVFWSSAGGTSYPIPIRVMSFEQLYEVQDPEYNLPEAETFARILKNEFSRYAEISENTSRVENSQVDSNCEEKEEDVEEDYFNAYVTDAIKKLKNDVELISKIEKRGMTWRGIVNELEKRLPDFIDPEEKNSIAYSNVKNALDILFGSEKWDTEKRPSKSGSGQTLWVFIKNK</sequence>
<dbReference type="HOGENOM" id="CLU_388784_0_0_2"/>
<evidence type="ECO:0000313" key="7">
    <source>
        <dbReference type="Proteomes" id="UP000033101"/>
    </source>
</evidence>
<comment type="catalytic activity">
    <reaction evidence="2">
        <text>Couples ATP hydrolysis with the unwinding of duplex DNA by translocating in the 3'-5' direction.</text>
        <dbReference type="EC" id="5.6.2.4"/>
    </reaction>
</comment>
<dbReference type="OrthoDB" id="107033at2157"/>
<accession>A0A0E3SBH4</accession>
<comment type="catalytic activity">
    <reaction evidence="4">
        <text>ATP + H2O = ADP + phosphate + H(+)</text>
        <dbReference type="Rhea" id="RHEA:13065"/>
        <dbReference type="ChEBI" id="CHEBI:15377"/>
        <dbReference type="ChEBI" id="CHEBI:15378"/>
        <dbReference type="ChEBI" id="CHEBI:30616"/>
        <dbReference type="ChEBI" id="CHEBI:43474"/>
        <dbReference type="ChEBI" id="CHEBI:456216"/>
        <dbReference type="EC" id="5.6.2.4"/>
    </reaction>
</comment>
<dbReference type="Pfam" id="PF01935">
    <property type="entry name" value="DUF87"/>
    <property type="match status" value="1"/>
</dbReference>
<evidence type="ECO:0000259" key="5">
    <source>
        <dbReference type="Pfam" id="PF01935"/>
    </source>
</evidence>
<dbReference type="AlphaFoldDB" id="A0A0E3SBH4"/>
<dbReference type="InterPro" id="IPR002789">
    <property type="entry name" value="HerA_central"/>
</dbReference>
<evidence type="ECO:0000313" key="6">
    <source>
        <dbReference type="EMBL" id="AKB78191.1"/>
    </source>
</evidence>
<dbReference type="PANTHER" id="PTHR42957">
    <property type="entry name" value="HELICASE MJ1565-RELATED"/>
    <property type="match status" value="1"/>
</dbReference>
<evidence type="ECO:0000256" key="4">
    <source>
        <dbReference type="ARBA" id="ARBA00048988"/>
    </source>
</evidence>
<gene>
    <name evidence="6" type="ORF">MSHOH_1708</name>
</gene>
<dbReference type="EMBL" id="CP009516">
    <property type="protein sequence ID" value="AKB78191.1"/>
    <property type="molecule type" value="Genomic_DNA"/>
</dbReference>
<comment type="similarity">
    <text evidence="1">Belongs to the HerA family.</text>
</comment>